<dbReference type="EMBL" id="BKAJ01000127">
    <property type="protein sequence ID" value="GEP59339.1"/>
    <property type="molecule type" value="Genomic_DNA"/>
</dbReference>
<protein>
    <submittedName>
        <fullName evidence="4">Thioesterase</fullName>
    </submittedName>
</protein>
<dbReference type="InterPro" id="IPR039298">
    <property type="entry name" value="ACOT13"/>
</dbReference>
<dbReference type="Pfam" id="PF03061">
    <property type="entry name" value="4HBT"/>
    <property type="match status" value="1"/>
</dbReference>
<reference evidence="4 5" key="1">
    <citation type="submission" date="2019-07" db="EMBL/GenBank/DDBJ databases">
        <title>Whole genome shotgun sequence of Reyranella soli NBRC 108950.</title>
        <authorList>
            <person name="Hosoyama A."/>
            <person name="Uohara A."/>
            <person name="Ohji S."/>
            <person name="Ichikawa N."/>
        </authorList>
    </citation>
    <scope>NUCLEOTIDE SEQUENCE [LARGE SCALE GENOMIC DNA]</scope>
    <source>
        <strain evidence="4 5">NBRC 108950</strain>
    </source>
</reference>
<dbReference type="SUPFAM" id="SSF54637">
    <property type="entry name" value="Thioesterase/thiol ester dehydrase-isomerase"/>
    <property type="match status" value="1"/>
</dbReference>
<dbReference type="NCBIfam" id="TIGR00369">
    <property type="entry name" value="unchar_dom_1"/>
    <property type="match status" value="1"/>
</dbReference>
<evidence type="ECO:0000313" key="4">
    <source>
        <dbReference type="EMBL" id="GEP59339.1"/>
    </source>
</evidence>
<keyword evidence="2" id="KW-0378">Hydrolase</keyword>
<dbReference type="OrthoDB" id="9813158at2"/>
<sequence length="147" mass="16056">MSEKEGSDKIVPPIKDVLQRMLDNSPFIAFLGLKVTEADPANEQVTMTCAMRPEFERGKGTGQWHGGPLAAIIDTVGDYALIMALRRALPTINFRVDYLRPAIKTDLIITAKVRRAGKSVGVVDVDVFNEQKALLAIGRATYSTLPA</sequence>
<feature type="domain" description="Thioesterase" evidence="3">
    <location>
        <begin position="62"/>
        <end position="134"/>
    </location>
</feature>
<evidence type="ECO:0000256" key="1">
    <source>
        <dbReference type="ARBA" id="ARBA00008324"/>
    </source>
</evidence>
<evidence type="ECO:0000256" key="2">
    <source>
        <dbReference type="ARBA" id="ARBA00022801"/>
    </source>
</evidence>
<proteinExistence type="inferred from homology"/>
<dbReference type="PANTHER" id="PTHR21660">
    <property type="entry name" value="THIOESTERASE SUPERFAMILY MEMBER-RELATED"/>
    <property type="match status" value="1"/>
</dbReference>
<accession>A0A512NK65</accession>
<evidence type="ECO:0000313" key="5">
    <source>
        <dbReference type="Proteomes" id="UP000321058"/>
    </source>
</evidence>
<name>A0A512NK65_9HYPH</name>
<dbReference type="Gene3D" id="3.10.129.10">
    <property type="entry name" value="Hotdog Thioesterase"/>
    <property type="match status" value="1"/>
</dbReference>
<dbReference type="CDD" id="cd03443">
    <property type="entry name" value="PaaI_thioesterase"/>
    <property type="match status" value="1"/>
</dbReference>
<dbReference type="InterPro" id="IPR003736">
    <property type="entry name" value="PAAI_dom"/>
</dbReference>
<comment type="similarity">
    <text evidence="1">Belongs to the thioesterase PaaI family.</text>
</comment>
<evidence type="ECO:0000259" key="3">
    <source>
        <dbReference type="Pfam" id="PF03061"/>
    </source>
</evidence>
<dbReference type="InterPro" id="IPR006683">
    <property type="entry name" value="Thioestr_dom"/>
</dbReference>
<dbReference type="Proteomes" id="UP000321058">
    <property type="component" value="Unassembled WGS sequence"/>
</dbReference>
<dbReference type="AlphaFoldDB" id="A0A512NK65"/>
<keyword evidence="5" id="KW-1185">Reference proteome</keyword>
<gene>
    <name evidence="4" type="ORF">RSO01_65050</name>
</gene>
<dbReference type="RefSeq" id="WP_147154698.1">
    <property type="nucleotide sequence ID" value="NZ_BKAJ01000127.1"/>
</dbReference>
<dbReference type="PANTHER" id="PTHR21660:SF1">
    <property type="entry name" value="ACYL-COENZYME A THIOESTERASE 13"/>
    <property type="match status" value="1"/>
</dbReference>
<dbReference type="GO" id="GO:0047617">
    <property type="term" value="F:fatty acyl-CoA hydrolase activity"/>
    <property type="evidence" value="ECO:0007669"/>
    <property type="project" value="InterPro"/>
</dbReference>
<dbReference type="InterPro" id="IPR029069">
    <property type="entry name" value="HotDog_dom_sf"/>
</dbReference>
<organism evidence="4 5">
    <name type="scientific">Reyranella soli</name>
    <dbReference type="NCBI Taxonomy" id="1230389"/>
    <lineage>
        <taxon>Bacteria</taxon>
        <taxon>Pseudomonadati</taxon>
        <taxon>Pseudomonadota</taxon>
        <taxon>Alphaproteobacteria</taxon>
        <taxon>Hyphomicrobiales</taxon>
        <taxon>Reyranellaceae</taxon>
        <taxon>Reyranella</taxon>
    </lineage>
</organism>
<comment type="caution">
    <text evidence="4">The sequence shown here is derived from an EMBL/GenBank/DDBJ whole genome shotgun (WGS) entry which is preliminary data.</text>
</comment>